<dbReference type="Proteomes" id="UP000193560">
    <property type="component" value="Unassembled WGS sequence"/>
</dbReference>
<proteinExistence type="predicted"/>
<evidence type="ECO:0000313" key="1">
    <source>
        <dbReference type="EMBL" id="ORZ05582.1"/>
    </source>
</evidence>
<gene>
    <name evidence="1" type="ORF">BCR42DRAFT_443592</name>
</gene>
<evidence type="ECO:0000313" key="2">
    <source>
        <dbReference type="Proteomes" id="UP000193560"/>
    </source>
</evidence>
<protein>
    <submittedName>
        <fullName evidence="1">Uncharacterized protein</fullName>
    </submittedName>
</protein>
<sequence length="166" mass="18545">MSDNVNNSRATRFLGDPYPFSAKPGEDPVAWMRTMNRIRRGASLVDEDALLVVAPIFVEWLRLGGQSMRTNRGPIFFNNAILFHCCGNAAVKSDPYDDLSKSIKQLSAEIQALKCPVLVPIMVMMEDRVSLWNVGIVVKPAILVDCVQSQITTNREKTWGVSKWCS</sequence>
<dbReference type="AlphaFoldDB" id="A0A1X2HYP2"/>
<reference evidence="1 2" key="1">
    <citation type="submission" date="2016-07" db="EMBL/GenBank/DDBJ databases">
        <title>Pervasive Adenine N6-methylation of Active Genes in Fungi.</title>
        <authorList>
            <consortium name="DOE Joint Genome Institute"/>
            <person name="Mondo S.J."/>
            <person name="Dannebaum R.O."/>
            <person name="Kuo R.C."/>
            <person name="Labutti K."/>
            <person name="Haridas S."/>
            <person name="Kuo A."/>
            <person name="Salamov A."/>
            <person name="Ahrendt S.R."/>
            <person name="Lipzen A."/>
            <person name="Sullivan W."/>
            <person name="Andreopoulos W.B."/>
            <person name="Clum A."/>
            <person name="Lindquist E."/>
            <person name="Daum C."/>
            <person name="Ramamoorthy G.K."/>
            <person name="Gryganskyi A."/>
            <person name="Culley D."/>
            <person name="Magnuson J.K."/>
            <person name="James T.Y."/>
            <person name="O'Malley M.A."/>
            <person name="Stajich J.E."/>
            <person name="Spatafora J.W."/>
            <person name="Visel A."/>
            <person name="Grigoriev I.V."/>
        </authorList>
    </citation>
    <scope>NUCLEOTIDE SEQUENCE [LARGE SCALE GENOMIC DNA]</scope>
    <source>
        <strain evidence="1 2">NRRL 1336</strain>
    </source>
</reference>
<comment type="caution">
    <text evidence="1">The sequence shown here is derived from an EMBL/GenBank/DDBJ whole genome shotgun (WGS) entry which is preliminary data.</text>
</comment>
<accession>A0A1X2HYP2</accession>
<organism evidence="1 2">
    <name type="scientific">Absidia repens</name>
    <dbReference type="NCBI Taxonomy" id="90262"/>
    <lineage>
        <taxon>Eukaryota</taxon>
        <taxon>Fungi</taxon>
        <taxon>Fungi incertae sedis</taxon>
        <taxon>Mucoromycota</taxon>
        <taxon>Mucoromycotina</taxon>
        <taxon>Mucoromycetes</taxon>
        <taxon>Mucorales</taxon>
        <taxon>Cunninghamellaceae</taxon>
        <taxon>Absidia</taxon>
    </lineage>
</organism>
<keyword evidence="2" id="KW-1185">Reference proteome</keyword>
<name>A0A1X2HYP2_9FUNG</name>
<dbReference type="EMBL" id="MCGE01000043">
    <property type="protein sequence ID" value="ORZ05582.1"/>
    <property type="molecule type" value="Genomic_DNA"/>
</dbReference>